<sequence length="607" mass="67505">MKVSYSWNQAAIAKNQTTTADLIITFQETDSNSANRLPLNLSLVLDRSGSMSGYPLTNAKNAAKKLVEYLTPEDHVSVVVYDDRAETIVEPQLVTDRKTIQKQISSIRAGGLTNLSGGWLMGCDLVKNNQSTDKLNRVLLLTDGQANRGIYEPKTLIKAAKDKAAAGIITTTIGFGTYFNEDLLISIADAAEGNFYFIQSPEDAVQVFDIEMESLVSVVAQNLTVTLQLEEQIAVSEILNDYSTKDGKNEIEIFIGDVYGVEGKPLALQFELPAFSSVGKQKIATVSYSYETIVDDTITKITDTLPLTITVDTTEKIEQIEPDAEITQQASQLRIAKKKDEAINFADKGNYQQAAKILREAIAKLKLKALNEYFEIAEEIEQLDYYAQSLEKKRFDLATRKEMRDQSYQAKNRTRDDLKLRGTTGDAANSLPVVYDAESGIVLKCDRIKGKLRIRVVSEGYNPDFNVQFPRNIRQEGASYVVDNVEPSANGTFYRVSGDIRRLLKPGETLPSITSSSRNFQKAKVKGTAADLETTDKVGDGVLVQCIKEKSKLRARVVSDGFNPDWNMRFPRSIREEGMMYVVDEVKESSQGGFYLAYGTIKKFVQS</sequence>
<gene>
    <name evidence="2" type="ORF">H1P_1340009</name>
</gene>
<dbReference type="PANTHER" id="PTHR10579">
    <property type="entry name" value="CALCIUM-ACTIVATED CHLORIDE CHANNEL REGULATOR"/>
    <property type="match status" value="1"/>
</dbReference>
<name>A0A563VKZ9_9CYAN</name>
<reference evidence="2 3" key="1">
    <citation type="submission" date="2019-01" db="EMBL/GenBank/DDBJ databases">
        <authorList>
            <person name="Brito A."/>
        </authorList>
    </citation>
    <scope>NUCLEOTIDE SEQUENCE [LARGE SCALE GENOMIC DNA]</scope>
    <source>
        <strain evidence="2">1</strain>
    </source>
</reference>
<proteinExistence type="predicted"/>
<keyword evidence="3" id="KW-1185">Reference proteome</keyword>
<dbReference type="Pfam" id="PF00092">
    <property type="entry name" value="VWA"/>
    <property type="match status" value="1"/>
</dbReference>
<evidence type="ECO:0000313" key="3">
    <source>
        <dbReference type="Proteomes" id="UP000320055"/>
    </source>
</evidence>
<accession>A0A563VKZ9</accession>
<evidence type="ECO:0000259" key="1">
    <source>
        <dbReference type="PROSITE" id="PS50234"/>
    </source>
</evidence>
<dbReference type="InterPro" id="IPR002035">
    <property type="entry name" value="VWF_A"/>
</dbReference>
<dbReference type="Proteomes" id="UP000320055">
    <property type="component" value="Unassembled WGS sequence"/>
</dbReference>
<dbReference type="InterPro" id="IPR051266">
    <property type="entry name" value="CLCR"/>
</dbReference>
<evidence type="ECO:0000313" key="2">
    <source>
        <dbReference type="EMBL" id="VEP12109.1"/>
    </source>
</evidence>
<protein>
    <submittedName>
        <fullName evidence="2">von Willebrand factor, type A</fullName>
    </submittedName>
</protein>
<dbReference type="SMART" id="SM00327">
    <property type="entry name" value="VWA"/>
    <property type="match status" value="1"/>
</dbReference>
<dbReference type="EMBL" id="CAACVJ010000040">
    <property type="protein sequence ID" value="VEP12109.1"/>
    <property type="molecule type" value="Genomic_DNA"/>
</dbReference>
<dbReference type="PANTHER" id="PTHR10579:SF43">
    <property type="entry name" value="ZINC FINGER (C3HC4-TYPE RING FINGER) FAMILY PROTEIN"/>
    <property type="match status" value="1"/>
</dbReference>
<dbReference type="RefSeq" id="WP_144869976.1">
    <property type="nucleotide sequence ID" value="NZ_LR213886.1"/>
</dbReference>
<dbReference type="AlphaFoldDB" id="A0A563VKZ9"/>
<organism evidence="2 3">
    <name type="scientific">Hyella patelloides LEGE 07179</name>
    <dbReference type="NCBI Taxonomy" id="945734"/>
    <lineage>
        <taxon>Bacteria</taxon>
        <taxon>Bacillati</taxon>
        <taxon>Cyanobacteriota</taxon>
        <taxon>Cyanophyceae</taxon>
        <taxon>Pleurocapsales</taxon>
        <taxon>Hyellaceae</taxon>
        <taxon>Hyella</taxon>
    </lineage>
</organism>
<dbReference type="SUPFAM" id="SSF53300">
    <property type="entry name" value="vWA-like"/>
    <property type="match status" value="1"/>
</dbReference>
<dbReference type="Gene3D" id="3.40.50.410">
    <property type="entry name" value="von Willebrand factor, type A domain"/>
    <property type="match status" value="1"/>
</dbReference>
<dbReference type="PROSITE" id="PS50234">
    <property type="entry name" value="VWFA"/>
    <property type="match status" value="1"/>
</dbReference>
<dbReference type="OrthoDB" id="571198at2"/>
<feature type="domain" description="VWFA" evidence="1">
    <location>
        <begin position="40"/>
        <end position="219"/>
    </location>
</feature>
<dbReference type="InterPro" id="IPR036465">
    <property type="entry name" value="vWFA_dom_sf"/>
</dbReference>